<evidence type="ECO:0000259" key="3">
    <source>
        <dbReference type="Pfam" id="PF00884"/>
    </source>
</evidence>
<organism evidence="4">
    <name type="scientific">marine metagenome</name>
    <dbReference type="NCBI Taxonomy" id="408172"/>
    <lineage>
        <taxon>unclassified sequences</taxon>
        <taxon>metagenomes</taxon>
        <taxon>ecological metagenomes</taxon>
    </lineage>
</organism>
<dbReference type="Gene3D" id="3.40.720.10">
    <property type="entry name" value="Alkaline Phosphatase, subunit A"/>
    <property type="match status" value="1"/>
</dbReference>
<evidence type="ECO:0000256" key="2">
    <source>
        <dbReference type="ARBA" id="ARBA00022801"/>
    </source>
</evidence>
<dbReference type="InterPro" id="IPR000917">
    <property type="entry name" value="Sulfatase_N"/>
</dbReference>
<proteinExistence type="inferred from homology"/>
<dbReference type="SUPFAM" id="SSF53649">
    <property type="entry name" value="Alkaline phosphatase-like"/>
    <property type="match status" value="1"/>
</dbReference>
<comment type="similarity">
    <text evidence="1">Belongs to the sulfatase family.</text>
</comment>
<name>A0A382GUX5_9ZZZZ</name>
<evidence type="ECO:0000256" key="1">
    <source>
        <dbReference type="ARBA" id="ARBA00008779"/>
    </source>
</evidence>
<reference evidence="4" key="1">
    <citation type="submission" date="2018-05" db="EMBL/GenBank/DDBJ databases">
        <authorList>
            <person name="Lanie J.A."/>
            <person name="Ng W.-L."/>
            <person name="Kazmierczak K.M."/>
            <person name="Andrzejewski T.M."/>
            <person name="Davidsen T.M."/>
            <person name="Wayne K.J."/>
            <person name="Tettelin H."/>
            <person name="Glass J.I."/>
            <person name="Rusch D."/>
            <person name="Podicherti R."/>
            <person name="Tsui H.-C.T."/>
            <person name="Winkler M.E."/>
        </authorList>
    </citation>
    <scope>NUCLEOTIDE SEQUENCE</scope>
</reference>
<dbReference type="EMBL" id="UINC01057474">
    <property type="protein sequence ID" value="SVB78664.1"/>
    <property type="molecule type" value="Genomic_DNA"/>
</dbReference>
<feature type="non-terminal residue" evidence="4">
    <location>
        <position position="85"/>
    </location>
</feature>
<sequence>MNRTNSHFLALASLGLALTQPMTRAERVSEMPNLIILLADDLGYGELGCQGNEEIPTPNIDEIAKKGIRFTQGYVTAPNCSPSRA</sequence>
<dbReference type="GO" id="GO:0004065">
    <property type="term" value="F:arylsulfatase activity"/>
    <property type="evidence" value="ECO:0007669"/>
    <property type="project" value="TreeGrafter"/>
</dbReference>
<keyword evidence="2" id="KW-0378">Hydrolase</keyword>
<gene>
    <name evidence="4" type="ORF">METZ01_LOCUS231518</name>
</gene>
<dbReference type="AlphaFoldDB" id="A0A382GUX5"/>
<dbReference type="InterPro" id="IPR050738">
    <property type="entry name" value="Sulfatase"/>
</dbReference>
<dbReference type="PANTHER" id="PTHR42693">
    <property type="entry name" value="ARYLSULFATASE FAMILY MEMBER"/>
    <property type="match status" value="1"/>
</dbReference>
<dbReference type="PANTHER" id="PTHR42693:SF53">
    <property type="entry name" value="ENDO-4-O-SULFATASE"/>
    <property type="match status" value="1"/>
</dbReference>
<dbReference type="InterPro" id="IPR017850">
    <property type="entry name" value="Alkaline_phosphatase_core_sf"/>
</dbReference>
<accession>A0A382GUX5</accession>
<protein>
    <recommendedName>
        <fullName evidence="3">Sulfatase N-terminal domain-containing protein</fullName>
    </recommendedName>
</protein>
<evidence type="ECO:0000313" key="4">
    <source>
        <dbReference type="EMBL" id="SVB78664.1"/>
    </source>
</evidence>
<dbReference type="Pfam" id="PF00884">
    <property type="entry name" value="Sulfatase"/>
    <property type="match status" value="1"/>
</dbReference>
<feature type="domain" description="Sulfatase N-terminal" evidence="3">
    <location>
        <begin position="32"/>
        <end position="85"/>
    </location>
</feature>